<proteinExistence type="predicted"/>
<reference evidence="1 2" key="1">
    <citation type="journal article" date="2013" name="Genome Biol. Evol.">
        <title>Genome evolution and phylogenomic analysis of candidatus kinetoplastibacterium, the betaproteobacterial endosymbionts of strigomonas and angomonas.</title>
        <authorList>
            <person name="Alves J.M."/>
            <person name="Serrano M.G."/>
            <person name="Maia da Silva F."/>
            <person name="Voegtly L.J."/>
            <person name="Matveyev A.V."/>
            <person name="Teixeira M.M."/>
            <person name="Camargo E.P."/>
            <person name="Buck G.A."/>
        </authorList>
    </citation>
    <scope>NUCLEOTIDE SEQUENCE [LARGE SCALE GENOMIC DNA]</scope>
    <source>
        <strain evidence="1 2">TCC012E</strain>
    </source>
</reference>
<evidence type="ECO:0000313" key="2">
    <source>
        <dbReference type="Proteomes" id="UP000011563"/>
    </source>
</evidence>
<keyword evidence="2" id="KW-1185">Reference proteome</keyword>
<dbReference type="Proteomes" id="UP000011563">
    <property type="component" value="Chromosome"/>
</dbReference>
<dbReference type="RefSeq" id="WP_015237788.1">
    <property type="nucleotide sequence ID" value="NC_020285.1"/>
</dbReference>
<dbReference type="PATRIC" id="fig|1208922.3.peg.66"/>
<evidence type="ECO:0000313" key="1">
    <source>
        <dbReference type="EMBL" id="AGF49514.1"/>
    </source>
</evidence>
<accession>M1M2U1</accession>
<organism evidence="1 2">
    <name type="scientific">Candidatus Kinetoplastidibacterium blastocrithidiae TCC012E</name>
    <dbReference type="NCBI Taxonomy" id="1208922"/>
    <lineage>
        <taxon>Bacteria</taxon>
        <taxon>Pseudomonadati</taxon>
        <taxon>Pseudomonadota</taxon>
        <taxon>Betaproteobacteria</taxon>
        <taxon>Candidatus Kinetoplastidibacterium</taxon>
    </lineage>
</organism>
<dbReference type="EMBL" id="CP003807">
    <property type="protein sequence ID" value="AGF49514.1"/>
    <property type="molecule type" value="Genomic_DNA"/>
</dbReference>
<dbReference type="AlphaFoldDB" id="M1M2U1"/>
<name>M1M2U1_9PROT</name>
<protein>
    <submittedName>
        <fullName evidence="1">Uncharacterized protein</fullName>
    </submittedName>
</protein>
<dbReference type="HOGENOM" id="CLU_1324426_0_0_4"/>
<gene>
    <name evidence="1" type="ORF">BCUE_0283</name>
</gene>
<sequence length="207" mass="24072">MNSSNMLNAFMNRLVFIANYLVNSSDNLSSLLNRHVGKILEINFNNFLLRLIIKKNGIFEVIDYSHNNSDIVVTFNESIFEVFKSVNYYGISSLSKFMYVSGDLYFMNDMSILLQGIEMASKDKFHKAIESFMSNISWINNNICCFGFRLLKSLNGSFYNEIDFLASRTLYQDFEDNMQSLYMDIKKAHIRVNNLLNNINNLIDFDL</sequence>
<dbReference type="KEGG" id="kbt:BCUE_0283"/>